<gene>
    <name evidence="2" type="ORF">CCMP2556_LOCUS14411</name>
</gene>
<dbReference type="EMBL" id="CAXAMN010007369">
    <property type="protein sequence ID" value="CAK9021304.1"/>
    <property type="molecule type" value="Genomic_DNA"/>
</dbReference>
<feature type="transmembrane region" description="Helical" evidence="1">
    <location>
        <begin position="145"/>
        <end position="166"/>
    </location>
</feature>
<accession>A0ABP0K3Z3</accession>
<keyword evidence="1" id="KW-1133">Transmembrane helix</keyword>
<keyword evidence="3" id="KW-1185">Reference proteome</keyword>
<keyword evidence="1" id="KW-0472">Membrane</keyword>
<protein>
    <submittedName>
        <fullName evidence="2">Uncharacterized protein</fullName>
    </submittedName>
</protein>
<proteinExistence type="predicted"/>
<evidence type="ECO:0000313" key="2">
    <source>
        <dbReference type="EMBL" id="CAK9021304.1"/>
    </source>
</evidence>
<sequence>MAASALSLMTADYKDFGRFYDADSDATTTSSSDVAEVSFDLNNFAPEDFAQQLQRRLRHPAGKMIAPPPKEPAPLFIEESLPPSMKVATPLVAYNLNPFLPAKKRPSFAEELGASQGFLQCGPHVILRHAIENFERLCCFFKSGLLLVAVAMALTTKLLSAAYAIVLQSYHHPG</sequence>
<keyword evidence="1" id="KW-0812">Transmembrane</keyword>
<evidence type="ECO:0000313" key="3">
    <source>
        <dbReference type="Proteomes" id="UP001642484"/>
    </source>
</evidence>
<name>A0ABP0K3Z3_9DINO</name>
<comment type="caution">
    <text evidence="2">The sequence shown here is derived from an EMBL/GenBank/DDBJ whole genome shotgun (WGS) entry which is preliminary data.</text>
</comment>
<dbReference type="Proteomes" id="UP001642484">
    <property type="component" value="Unassembled WGS sequence"/>
</dbReference>
<reference evidence="2 3" key="1">
    <citation type="submission" date="2024-02" db="EMBL/GenBank/DDBJ databases">
        <authorList>
            <person name="Chen Y."/>
            <person name="Shah S."/>
            <person name="Dougan E. K."/>
            <person name="Thang M."/>
            <person name="Chan C."/>
        </authorList>
    </citation>
    <scope>NUCLEOTIDE SEQUENCE [LARGE SCALE GENOMIC DNA]</scope>
</reference>
<organism evidence="2 3">
    <name type="scientific">Durusdinium trenchii</name>
    <dbReference type="NCBI Taxonomy" id="1381693"/>
    <lineage>
        <taxon>Eukaryota</taxon>
        <taxon>Sar</taxon>
        <taxon>Alveolata</taxon>
        <taxon>Dinophyceae</taxon>
        <taxon>Suessiales</taxon>
        <taxon>Symbiodiniaceae</taxon>
        <taxon>Durusdinium</taxon>
    </lineage>
</organism>
<evidence type="ECO:0000256" key="1">
    <source>
        <dbReference type="SAM" id="Phobius"/>
    </source>
</evidence>